<dbReference type="AlphaFoldDB" id="A0A9Q3BL78"/>
<evidence type="ECO:0000313" key="3">
    <source>
        <dbReference type="Proteomes" id="UP000765509"/>
    </source>
</evidence>
<reference evidence="2" key="1">
    <citation type="submission" date="2021-03" db="EMBL/GenBank/DDBJ databases">
        <title>Draft genome sequence of rust myrtle Austropuccinia psidii MF-1, a brazilian biotype.</title>
        <authorList>
            <person name="Quecine M.C."/>
            <person name="Pachon D.M.R."/>
            <person name="Bonatelli M.L."/>
            <person name="Correr F.H."/>
            <person name="Franceschini L.M."/>
            <person name="Leite T.F."/>
            <person name="Margarido G.R.A."/>
            <person name="Almeida C.A."/>
            <person name="Ferrarezi J.A."/>
            <person name="Labate C.A."/>
        </authorList>
    </citation>
    <scope>NUCLEOTIDE SEQUENCE</scope>
    <source>
        <strain evidence="2">MF-1</strain>
    </source>
</reference>
<organism evidence="2 3">
    <name type="scientific">Austropuccinia psidii MF-1</name>
    <dbReference type="NCBI Taxonomy" id="1389203"/>
    <lineage>
        <taxon>Eukaryota</taxon>
        <taxon>Fungi</taxon>
        <taxon>Dikarya</taxon>
        <taxon>Basidiomycota</taxon>
        <taxon>Pucciniomycotina</taxon>
        <taxon>Pucciniomycetes</taxon>
        <taxon>Pucciniales</taxon>
        <taxon>Sphaerophragmiaceae</taxon>
        <taxon>Austropuccinia</taxon>
    </lineage>
</organism>
<comment type="caution">
    <text evidence="2">The sequence shown here is derived from an EMBL/GenBank/DDBJ whole genome shotgun (WGS) entry which is preliminary data.</text>
</comment>
<name>A0A9Q3BL78_9BASI</name>
<sequence>MNKNQEHIEKENTVEEEIEPISEEQEAPVLQEPQEQICIRLRIPINEESSERVLVGGKYKKQKNKPQGEWEISTNAPKDINANISQENIIERQSCTNQALTVDVGEEAAKQKDKAFYKNKKIISTAMNTQTELNEGNPDNLKEARGRNYWLKWKESHFSELDYISD</sequence>
<feature type="compositionally biased region" description="Acidic residues" evidence="1">
    <location>
        <begin position="14"/>
        <end position="26"/>
    </location>
</feature>
<protein>
    <submittedName>
        <fullName evidence="2">Uncharacterized protein</fullName>
    </submittedName>
</protein>
<evidence type="ECO:0000313" key="2">
    <source>
        <dbReference type="EMBL" id="MBW0466896.1"/>
    </source>
</evidence>
<dbReference type="EMBL" id="AVOT02001427">
    <property type="protein sequence ID" value="MBW0466896.1"/>
    <property type="molecule type" value="Genomic_DNA"/>
</dbReference>
<keyword evidence="3" id="KW-1185">Reference proteome</keyword>
<gene>
    <name evidence="2" type="ORF">O181_006611</name>
</gene>
<evidence type="ECO:0000256" key="1">
    <source>
        <dbReference type="SAM" id="MobiDB-lite"/>
    </source>
</evidence>
<feature type="region of interest" description="Disordered" evidence="1">
    <location>
        <begin position="1"/>
        <end position="30"/>
    </location>
</feature>
<accession>A0A9Q3BL78</accession>
<proteinExistence type="predicted"/>
<dbReference type="Proteomes" id="UP000765509">
    <property type="component" value="Unassembled WGS sequence"/>
</dbReference>
<feature type="compositionally biased region" description="Basic and acidic residues" evidence="1">
    <location>
        <begin position="1"/>
        <end position="13"/>
    </location>
</feature>